<evidence type="ECO:0000256" key="1">
    <source>
        <dbReference type="ARBA" id="ARBA00004123"/>
    </source>
</evidence>
<dbReference type="InterPro" id="IPR015300">
    <property type="entry name" value="DNA-bd_pseudobarrel_sf"/>
</dbReference>
<dbReference type="SMART" id="SM01019">
    <property type="entry name" value="B3"/>
    <property type="match status" value="1"/>
</dbReference>
<dbReference type="InterPro" id="IPR044800">
    <property type="entry name" value="LEC2-like"/>
</dbReference>
<gene>
    <name evidence="7" type="ORF">SADUNF_Sadunf15G0014600</name>
</gene>
<dbReference type="GO" id="GO:0005634">
    <property type="term" value="C:nucleus"/>
    <property type="evidence" value="ECO:0007669"/>
    <property type="project" value="UniProtKB-SubCell"/>
</dbReference>
<dbReference type="CDD" id="cd10017">
    <property type="entry name" value="B3_DNA"/>
    <property type="match status" value="1"/>
</dbReference>
<keyword evidence="4" id="KW-0804">Transcription</keyword>
<dbReference type="EMBL" id="JADGMS010000015">
    <property type="protein sequence ID" value="KAF9667356.1"/>
    <property type="molecule type" value="Genomic_DNA"/>
</dbReference>
<keyword evidence="8" id="KW-1185">Reference proteome</keyword>
<proteinExistence type="predicted"/>
<dbReference type="GO" id="GO:0003700">
    <property type="term" value="F:DNA-binding transcription factor activity"/>
    <property type="evidence" value="ECO:0007669"/>
    <property type="project" value="InterPro"/>
</dbReference>
<dbReference type="Proteomes" id="UP000657918">
    <property type="component" value="Unassembled WGS sequence"/>
</dbReference>
<dbReference type="InterPro" id="IPR003340">
    <property type="entry name" value="B3_DNA-bd"/>
</dbReference>
<evidence type="ECO:0000256" key="5">
    <source>
        <dbReference type="ARBA" id="ARBA00023242"/>
    </source>
</evidence>
<organism evidence="7 8">
    <name type="scientific">Salix dunnii</name>
    <dbReference type="NCBI Taxonomy" id="1413687"/>
    <lineage>
        <taxon>Eukaryota</taxon>
        <taxon>Viridiplantae</taxon>
        <taxon>Streptophyta</taxon>
        <taxon>Embryophyta</taxon>
        <taxon>Tracheophyta</taxon>
        <taxon>Spermatophyta</taxon>
        <taxon>Magnoliopsida</taxon>
        <taxon>eudicotyledons</taxon>
        <taxon>Gunneridae</taxon>
        <taxon>Pentapetalae</taxon>
        <taxon>rosids</taxon>
        <taxon>fabids</taxon>
        <taxon>Malpighiales</taxon>
        <taxon>Salicaceae</taxon>
        <taxon>Saliceae</taxon>
        <taxon>Salix</taxon>
    </lineage>
</organism>
<dbReference type="PROSITE" id="PS50863">
    <property type="entry name" value="B3"/>
    <property type="match status" value="1"/>
</dbReference>
<dbReference type="PANTHER" id="PTHR31140">
    <property type="entry name" value="B3 DOMAIN-CONTAINING TRANSCRIPTION FACTOR ABI3"/>
    <property type="match status" value="1"/>
</dbReference>
<sequence length="118" mass="13296">METFSKVLTKTDVKKRLAVPANYLKSLRPSLSGGCSVDLKAIDEKGKVWTFKCSIRKKGHPRPVISKGWLAFVGSKKLEAGYKIKFYKENNNVTAHVFRVQVEKQIKIFGSVFGYAPM</sequence>
<dbReference type="OrthoDB" id="954231at2759"/>
<feature type="domain" description="TF-B3" evidence="6">
    <location>
        <begin position="2"/>
        <end position="101"/>
    </location>
</feature>
<evidence type="ECO:0000313" key="7">
    <source>
        <dbReference type="EMBL" id="KAF9667356.1"/>
    </source>
</evidence>
<dbReference type="SUPFAM" id="SSF101936">
    <property type="entry name" value="DNA-binding pseudobarrel domain"/>
    <property type="match status" value="1"/>
</dbReference>
<keyword evidence="3" id="KW-0238">DNA-binding</keyword>
<reference evidence="7 8" key="1">
    <citation type="submission" date="2020-10" db="EMBL/GenBank/DDBJ databases">
        <title>Plant Genome Project.</title>
        <authorList>
            <person name="Zhang R.-G."/>
        </authorList>
    </citation>
    <scope>NUCLEOTIDE SEQUENCE [LARGE SCALE GENOMIC DNA]</scope>
    <source>
        <strain evidence="7">FAFU-HL-1</strain>
        <tissue evidence="7">Leaf</tissue>
    </source>
</reference>
<dbReference type="PANTHER" id="PTHR31140:SF145">
    <property type="entry name" value="TF-B3 DOMAIN-CONTAINING PROTEIN"/>
    <property type="match status" value="1"/>
</dbReference>
<keyword evidence="2" id="KW-0805">Transcription regulation</keyword>
<protein>
    <recommendedName>
        <fullName evidence="6">TF-B3 domain-containing protein</fullName>
    </recommendedName>
</protein>
<accession>A0A835MND4</accession>
<dbReference type="Pfam" id="PF02362">
    <property type="entry name" value="B3"/>
    <property type="match status" value="1"/>
</dbReference>
<comment type="subcellular location">
    <subcellularLocation>
        <location evidence="1">Nucleus</location>
    </subcellularLocation>
</comment>
<evidence type="ECO:0000256" key="3">
    <source>
        <dbReference type="ARBA" id="ARBA00023125"/>
    </source>
</evidence>
<comment type="caution">
    <text evidence="7">The sequence shown here is derived from an EMBL/GenBank/DDBJ whole genome shotgun (WGS) entry which is preliminary data.</text>
</comment>
<dbReference type="GO" id="GO:0003677">
    <property type="term" value="F:DNA binding"/>
    <property type="evidence" value="ECO:0007669"/>
    <property type="project" value="UniProtKB-KW"/>
</dbReference>
<evidence type="ECO:0000259" key="6">
    <source>
        <dbReference type="PROSITE" id="PS50863"/>
    </source>
</evidence>
<dbReference type="Gene3D" id="2.40.330.10">
    <property type="entry name" value="DNA-binding pseudobarrel domain"/>
    <property type="match status" value="1"/>
</dbReference>
<name>A0A835MND4_9ROSI</name>
<dbReference type="AlphaFoldDB" id="A0A835MND4"/>
<keyword evidence="5" id="KW-0539">Nucleus</keyword>
<evidence type="ECO:0000256" key="2">
    <source>
        <dbReference type="ARBA" id="ARBA00023015"/>
    </source>
</evidence>
<evidence type="ECO:0000313" key="8">
    <source>
        <dbReference type="Proteomes" id="UP000657918"/>
    </source>
</evidence>
<evidence type="ECO:0000256" key="4">
    <source>
        <dbReference type="ARBA" id="ARBA00023163"/>
    </source>
</evidence>